<keyword evidence="5" id="KW-0547">Nucleotide-binding</keyword>
<dbReference type="Gene3D" id="1.20.272.10">
    <property type="match status" value="1"/>
</dbReference>
<dbReference type="CDD" id="cd00009">
    <property type="entry name" value="AAA"/>
    <property type="match status" value="1"/>
</dbReference>
<dbReference type="InterPro" id="IPR027417">
    <property type="entry name" value="P-loop_NTPase"/>
</dbReference>
<dbReference type="RefSeq" id="WP_011340821.1">
    <property type="nucleotide sequence ID" value="NC_007498.2"/>
</dbReference>
<dbReference type="STRING" id="338963.Pcar_1103"/>
<dbReference type="InterPro" id="IPR008921">
    <property type="entry name" value="DNA_pol3_clamp-load_cplx_C"/>
</dbReference>
<dbReference type="CDD" id="cd18139">
    <property type="entry name" value="HLD_clamp_RarA"/>
    <property type="match status" value="1"/>
</dbReference>
<dbReference type="NCBIfam" id="NF009881">
    <property type="entry name" value="PRK13341.1-2"/>
    <property type="match status" value="1"/>
</dbReference>
<evidence type="ECO:0000256" key="5">
    <source>
        <dbReference type="ARBA" id="ARBA00022741"/>
    </source>
</evidence>
<keyword evidence="4" id="KW-0235">DNA replication</keyword>
<dbReference type="OrthoDB" id="9778364at2"/>
<dbReference type="InterPro" id="IPR051314">
    <property type="entry name" value="AAA_ATPase_RarA/MGS1/WRNIP1"/>
</dbReference>
<dbReference type="NCBIfam" id="NF009883">
    <property type="entry name" value="PRK13341.1-4"/>
    <property type="match status" value="1"/>
</dbReference>
<protein>
    <recommendedName>
        <fullName evidence="3">Replication-associated recombination protein A</fullName>
    </recommendedName>
</protein>
<dbReference type="KEGG" id="pca:Pcar_1103"/>
<dbReference type="GO" id="GO:0016887">
    <property type="term" value="F:ATP hydrolysis activity"/>
    <property type="evidence" value="ECO:0007669"/>
    <property type="project" value="InterPro"/>
</dbReference>
<accession>Q3A5K5</accession>
<dbReference type="GO" id="GO:0006261">
    <property type="term" value="P:DNA-templated DNA replication"/>
    <property type="evidence" value="ECO:0007669"/>
    <property type="project" value="TreeGrafter"/>
</dbReference>
<feature type="domain" description="AAA+ ATPase" evidence="7">
    <location>
        <begin position="48"/>
        <end position="169"/>
    </location>
</feature>
<dbReference type="GO" id="GO:0003677">
    <property type="term" value="F:DNA binding"/>
    <property type="evidence" value="ECO:0007669"/>
    <property type="project" value="InterPro"/>
</dbReference>
<dbReference type="InterPro" id="IPR021886">
    <property type="entry name" value="MgsA_C"/>
</dbReference>
<dbReference type="InterPro" id="IPR003959">
    <property type="entry name" value="ATPase_AAA_core"/>
</dbReference>
<dbReference type="PANTHER" id="PTHR13779">
    <property type="entry name" value="WERNER HELICASE-INTERACTING PROTEIN 1 FAMILY MEMBER"/>
    <property type="match status" value="1"/>
</dbReference>
<dbReference type="Gene3D" id="3.40.50.300">
    <property type="entry name" value="P-loop containing nucleotide triphosphate hydrolases"/>
    <property type="match status" value="1"/>
</dbReference>
<reference evidence="8 9" key="2">
    <citation type="journal article" date="2012" name="BMC Genomics">
        <title>The genome of Pelobacter carbinolicus reveals surprising metabolic capabilities and physiological features.</title>
        <authorList>
            <person name="Aklujkar M."/>
            <person name="Haveman S.A."/>
            <person name="Didonato R.Jr."/>
            <person name="Chertkov O."/>
            <person name="Han C.S."/>
            <person name="Land M.L."/>
            <person name="Brown P."/>
            <person name="Lovley D.R."/>
        </authorList>
    </citation>
    <scope>NUCLEOTIDE SEQUENCE [LARGE SCALE GENOMIC DNA]</scope>
    <source>
        <strain evidence="9">DSM 2380 / NBRC 103641 / GraBd1</strain>
    </source>
</reference>
<evidence type="ECO:0000256" key="3">
    <source>
        <dbReference type="ARBA" id="ARBA00020776"/>
    </source>
</evidence>
<dbReference type="eggNOG" id="COG2256">
    <property type="taxonomic scope" value="Bacteria"/>
</dbReference>
<comment type="similarity">
    <text evidence="2">Belongs to the AAA ATPase family. RarA/MGS1/WRNIP1 subfamily.</text>
</comment>
<proteinExistence type="inferred from homology"/>
<reference evidence="9" key="1">
    <citation type="submission" date="2005-10" db="EMBL/GenBank/DDBJ databases">
        <title>Complete sequence of Pelobacter carbinolicus DSM 2380.</title>
        <authorList>
            <person name="Copeland A."/>
            <person name="Lucas S."/>
            <person name="Lapidus A."/>
            <person name="Barry K."/>
            <person name="Detter J.C."/>
            <person name="Glavina T."/>
            <person name="Hammon N."/>
            <person name="Israni S."/>
            <person name="Pitluck S."/>
            <person name="Chertkov O."/>
            <person name="Schmutz J."/>
            <person name="Larimer F."/>
            <person name="Land M."/>
            <person name="Kyrpides N."/>
            <person name="Ivanova N."/>
            <person name="Richardson P."/>
        </authorList>
    </citation>
    <scope>NUCLEOTIDE SEQUENCE [LARGE SCALE GENOMIC DNA]</scope>
    <source>
        <strain evidence="9">DSM 2380 / NBRC 103641 / GraBd1</strain>
    </source>
</reference>
<dbReference type="Pfam" id="PF16193">
    <property type="entry name" value="AAA_assoc_2"/>
    <property type="match status" value="1"/>
</dbReference>
<evidence type="ECO:0000256" key="2">
    <source>
        <dbReference type="ARBA" id="ARBA00008959"/>
    </source>
</evidence>
<dbReference type="Gene3D" id="1.10.3710.10">
    <property type="entry name" value="DNA polymerase III clamp loader subunits, C-terminal domain"/>
    <property type="match status" value="1"/>
</dbReference>
<evidence type="ECO:0000259" key="7">
    <source>
        <dbReference type="SMART" id="SM00382"/>
    </source>
</evidence>
<dbReference type="SUPFAM" id="SSF48019">
    <property type="entry name" value="post-AAA+ oligomerization domain-like"/>
    <property type="match status" value="1"/>
</dbReference>
<gene>
    <name evidence="8" type="primary">rarA-2</name>
    <name evidence="8" type="ordered locus">Pcar_1103</name>
</gene>
<dbReference type="Pfam" id="PF00004">
    <property type="entry name" value="AAA"/>
    <property type="match status" value="1"/>
</dbReference>
<dbReference type="Pfam" id="PF12002">
    <property type="entry name" value="MgsA_C"/>
    <property type="match status" value="1"/>
</dbReference>
<evidence type="ECO:0000256" key="4">
    <source>
        <dbReference type="ARBA" id="ARBA00022705"/>
    </source>
</evidence>
<dbReference type="GO" id="GO:0005524">
    <property type="term" value="F:ATP binding"/>
    <property type="evidence" value="ECO:0007669"/>
    <property type="project" value="UniProtKB-KW"/>
</dbReference>
<dbReference type="GO" id="GO:0000731">
    <property type="term" value="P:DNA synthesis involved in DNA repair"/>
    <property type="evidence" value="ECO:0007669"/>
    <property type="project" value="TreeGrafter"/>
</dbReference>
<dbReference type="GO" id="GO:0008047">
    <property type="term" value="F:enzyme activator activity"/>
    <property type="evidence" value="ECO:0007669"/>
    <property type="project" value="TreeGrafter"/>
</dbReference>
<keyword evidence="6" id="KW-0067">ATP-binding</keyword>
<dbReference type="EMBL" id="CP000142">
    <property type="protein sequence ID" value="ABA88352.1"/>
    <property type="molecule type" value="Genomic_DNA"/>
</dbReference>
<comment type="function">
    <text evidence="1">DNA-dependent ATPase that plays important roles in cellular responses to stalled DNA replication processes.</text>
</comment>
<dbReference type="GO" id="GO:0017116">
    <property type="term" value="F:single-stranded DNA helicase activity"/>
    <property type="evidence" value="ECO:0007669"/>
    <property type="project" value="TreeGrafter"/>
</dbReference>
<keyword evidence="9" id="KW-1185">Reference proteome</keyword>
<dbReference type="InterPro" id="IPR003593">
    <property type="entry name" value="AAA+_ATPase"/>
</dbReference>
<dbReference type="AlphaFoldDB" id="Q3A5K5"/>
<dbReference type="Gene3D" id="1.10.8.60">
    <property type="match status" value="1"/>
</dbReference>
<dbReference type="Proteomes" id="UP000002534">
    <property type="component" value="Chromosome"/>
</dbReference>
<evidence type="ECO:0000256" key="6">
    <source>
        <dbReference type="ARBA" id="ARBA00022840"/>
    </source>
</evidence>
<sequence>MNLFSQASSFSSEPLASRMRPRTLEEYVGQDHILGEGRLLRRAIRADQLSSLIFYGPPGTGKTTLAQVIANSTASRFVSMNAVLSGVKDLREAIEDARQSQEYYDKRTILFVDEVHRWNKSQQDALLPWVEKGTIILIGATTENPYFEVNKALVSRSRVFQLLGLTEENLRQIVTQTLQDKQRGYGKWQVEFEPDALDHLVRVASGDARSLLNALQLAVETTPESFPPPANSRIHITLSAAEESIQQKAVLYDKEGDYHFDTISAFIKSLRGSDPDAALYWMARMVRAGEDPRYIFRRMLISASEDVGMADPYALGVVEAAASAFDRVGLPEGQFHLTQATLYLATCPKSNSSLAFFDALEAVAKEEAEVPNHLRDSSRDEHSFGHGKGYKYPHAFRDHWVAQQYLPGTLKGRIFYQPTGQGYEGSIQTQVIRHREEQLDRMLEETPETLSFSPGDKERDRWIRRVQGTSSSRKKLLKALVEPMQIGRSDRIFLAPLRWNQLFWELFRKVPEGGLTALADQEDYRNLVEFSMESLPESERPLLVDRSLKDPRWLEHPDLQPLTWEHIVLDGVLDQQDELFPQILEEKLAPKGWFTGCLPLPGAGSRLSELLKGRVEDKLLSRIEEGEELFYTERAPYPQKERMENLADLTLVEWTQLPIEESLVPNAQWLAPWFKDLPGSWFNYVSRNLGEDEIRRIRALLQPEKLPSSFPWTRNWLIYRLRKSAT</sequence>
<dbReference type="SUPFAM" id="SSF52540">
    <property type="entry name" value="P-loop containing nucleoside triphosphate hydrolases"/>
    <property type="match status" value="1"/>
</dbReference>
<dbReference type="InterPro" id="IPR032423">
    <property type="entry name" value="AAA_assoc_2"/>
</dbReference>
<evidence type="ECO:0000313" key="9">
    <source>
        <dbReference type="Proteomes" id="UP000002534"/>
    </source>
</evidence>
<organism evidence="8 9">
    <name type="scientific">Syntrophotalea carbinolica (strain DSM 2380 / NBRC 103641 / GraBd1)</name>
    <name type="common">Pelobacter carbinolicus</name>
    <dbReference type="NCBI Taxonomy" id="338963"/>
    <lineage>
        <taxon>Bacteria</taxon>
        <taxon>Pseudomonadati</taxon>
        <taxon>Thermodesulfobacteriota</taxon>
        <taxon>Desulfuromonadia</taxon>
        <taxon>Desulfuromonadales</taxon>
        <taxon>Syntrophotaleaceae</taxon>
        <taxon>Syntrophotalea</taxon>
    </lineage>
</organism>
<dbReference type="HOGENOM" id="CLU_018046_0_1_7"/>
<dbReference type="SMART" id="SM00382">
    <property type="entry name" value="AAA"/>
    <property type="match status" value="1"/>
</dbReference>
<name>Q3A5K5_SYNC1</name>
<dbReference type="FunFam" id="3.40.50.300:FF:000137">
    <property type="entry name" value="Replication-associated recombination protein A"/>
    <property type="match status" value="1"/>
</dbReference>
<evidence type="ECO:0000313" key="8">
    <source>
        <dbReference type="EMBL" id="ABA88352.1"/>
    </source>
</evidence>
<dbReference type="PANTHER" id="PTHR13779:SF7">
    <property type="entry name" value="ATPASE WRNIP1"/>
    <property type="match status" value="1"/>
</dbReference>
<dbReference type="FunFam" id="1.20.272.10:FF:000001">
    <property type="entry name" value="Putative AAA family ATPase"/>
    <property type="match status" value="1"/>
</dbReference>
<evidence type="ECO:0000256" key="1">
    <source>
        <dbReference type="ARBA" id="ARBA00002393"/>
    </source>
</evidence>